<keyword evidence="3" id="KW-0732">Signal</keyword>
<comment type="caution">
    <text evidence="8">The sequence shown here is derived from an EMBL/GenBank/DDBJ whole genome shotgun (WGS) entry which is preliminary data.</text>
</comment>
<dbReference type="Pfam" id="PF14322">
    <property type="entry name" value="SusD-like_3"/>
    <property type="match status" value="1"/>
</dbReference>
<evidence type="ECO:0000313" key="9">
    <source>
        <dbReference type="Proteomes" id="UP001176883"/>
    </source>
</evidence>
<dbReference type="Proteomes" id="UP001176883">
    <property type="component" value="Unassembled WGS sequence"/>
</dbReference>
<dbReference type="Pfam" id="PF07980">
    <property type="entry name" value="SusD_RagB"/>
    <property type="match status" value="1"/>
</dbReference>
<dbReference type="SUPFAM" id="SSF48452">
    <property type="entry name" value="TPR-like"/>
    <property type="match status" value="1"/>
</dbReference>
<evidence type="ECO:0000313" key="8">
    <source>
        <dbReference type="EMBL" id="MDO5968753.1"/>
    </source>
</evidence>
<evidence type="ECO:0000259" key="6">
    <source>
        <dbReference type="Pfam" id="PF07980"/>
    </source>
</evidence>
<dbReference type="InterPro" id="IPR012944">
    <property type="entry name" value="SusD_RagB_dom"/>
</dbReference>
<feature type="domain" description="RagB/SusD" evidence="6">
    <location>
        <begin position="373"/>
        <end position="520"/>
    </location>
</feature>
<keyword evidence="4" id="KW-0472">Membrane</keyword>
<reference evidence="8" key="1">
    <citation type="submission" date="2023-07" db="EMBL/GenBank/DDBJ databases">
        <title>Two novel species in the genus Flavivirga.</title>
        <authorList>
            <person name="Kwon K."/>
        </authorList>
    </citation>
    <scope>NUCLEOTIDE SEQUENCE</scope>
    <source>
        <strain evidence="8">KCTC 52353</strain>
    </source>
</reference>
<dbReference type="RefSeq" id="WP_303276431.1">
    <property type="nucleotide sequence ID" value="NZ_JAUOEK010000050.1"/>
</dbReference>
<evidence type="ECO:0000259" key="7">
    <source>
        <dbReference type="Pfam" id="PF14322"/>
    </source>
</evidence>
<evidence type="ECO:0000256" key="4">
    <source>
        <dbReference type="ARBA" id="ARBA00023136"/>
    </source>
</evidence>
<dbReference type="EMBL" id="JAUOEK010000050">
    <property type="protein sequence ID" value="MDO5968753.1"/>
    <property type="molecule type" value="Genomic_DNA"/>
</dbReference>
<accession>A0ABT8W6K9</accession>
<organism evidence="8 9">
    <name type="scientific">Flavivirga aquimarina</name>
    <dbReference type="NCBI Taxonomy" id="2027862"/>
    <lineage>
        <taxon>Bacteria</taxon>
        <taxon>Pseudomonadati</taxon>
        <taxon>Bacteroidota</taxon>
        <taxon>Flavobacteriia</taxon>
        <taxon>Flavobacteriales</taxon>
        <taxon>Flavobacteriaceae</taxon>
        <taxon>Flavivirga</taxon>
    </lineage>
</organism>
<comment type="subcellular location">
    <subcellularLocation>
        <location evidence="1">Cell outer membrane</location>
    </subcellularLocation>
</comment>
<protein>
    <submittedName>
        <fullName evidence="8">RagB/SusD family nutrient uptake outer membrane protein</fullName>
    </submittedName>
</protein>
<sequence length="521" mass="57303">MKNLFYRILVFVLVISLGGCQDFLEEDARGLLTPSSFFQNEDEANLALNGLIATMRDNDVSGQGMIRQQTMGTDVCVSGRFALAGAWLHSLYNLQVDNGAIFNIWADLYSGVKDANFIIASVENSSLSDEIKGATIAQAQFYRAYFYYRLTTMFGDVPFWLDELNIEEVSLLGSTPVAEIQERMILDLDQAINAGFLATSTWGDNGGRPTVWAARMMKAHLHMWQQQWPEARTELSTLINNSPHGTTLMPYGDIYRGGNELNSEIIFGVEYLTGVIGNTMNNQTHFNAAGETAEAIAAHNELGIFARAAAITWRRSFANSYADEDARKPYNVFDRFTFPSTGEEVFFNNAYVPKFMRDVVPVSDPLMIVPDANGQGGATINLMTLSEAYLLLAECEFEIGGSSGVALEAINVVRRRANLTDLTALTIEDIRQERAWELAGEGMGRKNDLIRWGILEETVQGIAAAETAAGAIQLAIDRAVDEAANIAAGPAGRFNFLPIPLVDILNSQQIGGALEQNPLWE</sequence>
<name>A0ABT8W6K9_9FLAO</name>
<evidence type="ECO:0000256" key="1">
    <source>
        <dbReference type="ARBA" id="ARBA00004442"/>
    </source>
</evidence>
<keyword evidence="9" id="KW-1185">Reference proteome</keyword>
<evidence type="ECO:0000256" key="2">
    <source>
        <dbReference type="ARBA" id="ARBA00006275"/>
    </source>
</evidence>
<dbReference type="InterPro" id="IPR033985">
    <property type="entry name" value="SusD-like_N"/>
</dbReference>
<evidence type="ECO:0000256" key="5">
    <source>
        <dbReference type="ARBA" id="ARBA00023237"/>
    </source>
</evidence>
<gene>
    <name evidence="8" type="ORF">Q4Q35_02950</name>
</gene>
<keyword evidence="5" id="KW-0998">Cell outer membrane</keyword>
<dbReference type="PROSITE" id="PS51257">
    <property type="entry name" value="PROKAR_LIPOPROTEIN"/>
    <property type="match status" value="1"/>
</dbReference>
<dbReference type="Gene3D" id="1.25.40.390">
    <property type="match status" value="1"/>
</dbReference>
<dbReference type="InterPro" id="IPR011990">
    <property type="entry name" value="TPR-like_helical_dom_sf"/>
</dbReference>
<comment type="similarity">
    <text evidence="2">Belongs to the SusD family.</text>
</comment>
<proteinExistence type="inferred from homology"/>
<feature type="domain" description="SusD-like N-terminal" evidence="7">
    <location>
        <begin position="53"/>
        <end position="214"/>
    </location>
</feature>
<evidence type="ECO:0000256" key="3">
    <source>
        <dbReference type="ARBA" id="ARBA00022729"/>
    </source>
</evidence>